<evidence type="ECO:0000256" key="1">
    <source>
        <dbReference type="ARBA" id="ARBA00004370"/>
    </source>
</evidence>
<accession>A0A4R6TWL6</accession>
<evidence type="ECO:0000256" key="4">
    <source>
        <dbReference type="ARBA" id="ARBA00023136"/>
    </source>
</evidence>
<dbReference type="Pfam" id="PF00015">
    <property type="entry name" value="MCPsignal"/>
    <property type="match status" value="1"/>
</dbReference>
<evidence type="ECO:0000256" key="5">
    <source>
        <dbReference type="ARBA" id="ARBA00023224"/>
    </source>
</evidence>
<keyword evidence="3 7" id="KW-1133">Transmembrane helix</keyword>
<feature type="transmembrane region" description="Helical" evidence="7">
    <location>
        <begin position="157"/>
        <end position="178"/>
    </location>
</feature>
<feature type="domain" description="Methyl-accepting transducer" evidence="8">
    <location>
        <begin position="241"/>
        <end position="477"/>
    </location>
</feature>
<evidence type="ECO:0000313" key="9">
    <source>
        <dbReference type="EMBL" id="TDQ37861.1"/>
    </source>
</evidence>
<dbReference type="EMBL" id="SNYK01000006">
    <property type="protein sequence ID" value="TDQ37861.1"/>
    <property type="molecule type" value="Genomic_DNA"/>
</dbReference>
<dbReference type="PANTHER" id="PTHR32089:SF112">
    <property type="entry name" value="LYSOZYME-LIKE PROTEIN-RELATED"/>
    <property type="match status" value="1"/>
</dbReference>
<dbReference type="InterPro" id="IPR004089">
    <property type="entry name" value="MCPsignal_dom"/>
</dbReference>
<keyword evidence="5 6" id="KW-0807">Transducer</keyword>
<evidence type="ECO:0000256" key="2">
    <source>
        <dbReference type="ARBA" id="ARBA00022692"/>
    </source>
</evidence>
<evidence type="ECO:0000313" key="10">
    <source>
        <dbReference type="Proteomes" id="UP000294575"/>
    </source>
</evidence>
<name>A0A4R6TWL6_9GAMM</name>
<comment type="caution">
    <text evidence="9">The sequence shown here is derived from an EMBL/GenBank/DDBJ whole genome shotgun (WGS) entry which is preliminary data.</text>
</comment>
<dbReference type="SMART" id="SM00283">
    <property type="entry name" value="MA"/>
    <property type="match status" value="1"/>
</dbReference>
<feature type="transmembrane region" description="Helical" evidence="7">
    <location>
        <begin position="52"/>
        <end position="70"/>
    </location>
</feature>
<keyword evidence="10" id="KW-1185">Reference proteome</keyword>
<feature type="transmembrane region" description="Helical" evidence="7">
    <location>
        <begin position="77"/>
        <end position="95"/>
    </location>
</feature>
<proteinExistence type="predicted"/>
<dbReference type="GO" id="GO:0006935">
    <property type="term" value="P:chemotaxis"/>
    <property type="evidence" value="ECO:0007669"/>
    <property type="project" value="UniProtKB-ARBA"/>
</dbReference>
<comment type="subcellular location">
    <subcellularLocation>
        <location evidence="1">Membrane</location>
    </subcellularLocation>
</comment>
<evidence type="ECO:0000256" key="3">
    <source>
        <dbReference type="ARBA" id="ARBA00022989"/>
    </source>
</evidence>
<evidence type="ECO:0000256" key="7">
    <source>
        <dbReference type="SAM" id="Phobius"/>
    </source>
</evidence>
<dbReference type="PROSITE" id="PS50111">
    <property type="entry name" value="CHEMOTAXIS_TRANSDUC_2"/>
    <property type="match status" value="1"/>
</dbReference>
<dbReference type="AlphaFoldDB" id="A0A4R6TWL6"/>
<evidence type="ECO:0000256" key="6">
    <source>
        <dbReference type="PROSITE-ProRule" id="PRU00284"/>
    </source>
</evidence>
<dbReference type="OrthoDB" id="2489132at2"/>
<feature type="transmembrane region" description="Helical" evidence="7">
    <location>
        <begin position="30"/>
        <end position="46"/>
    </location>
</feature>
<evidence type="ECO:0000259" key="8">
    <source>
        <dbReference type="PROSITE" id="PS50111"/>
    </source>
</evidence>
<dbReference type="GO" id="GO:0007165">
    <property type="term" value="P:signal transduction"/>
    <property type="evidence" value="ECO:0007669"/>
    <property type="project" value="UniProtKB-KW"/>
</dbReference>
<feature type="transmembrane region" description="Helical" evidence="7">
    <location>
        <begin position="101"/>
        <end position="118"/>
    </location>
</feature>
<sequence length="516" mass="56524">MQNASAPIPESSNNRLLGIIANYQKHIGKTLWIMTLLAWAMSWLYAGVHQTWLLALTIGGALTAINSLLLWQASYRVSSIGSGIVLMFFVSLHVHQLHGMIEGHFGYFVFIAALFAYLDWRPVVAAAATAAVLHVSIHMLQMAGYPIYLFPEHHHSWTIVAVHAFYVVIESAVLIYMVSLARHLLEVSQNLLSTLSAINDKQDSLDLGARIDARHRNNPLLALFDRVLGSMDQALQRTLQAERDSTLLLQQTGQDMQLLTRQVDSNQEAASQIHTSLTSISRMSETVYQAIDETVTAIRQAAERQQAGSRIISSSEQSLSQLSTTLDNTSELIQSLAADCAAAMSILDDVRSIAEQTNLLALNAAIEAARAGEQGRGFAVVADEVRTLATRSAQATQSIGDIIHRLHAISQDSVTTMEQSAGQAQGNLQHARQAIEYFVEIDGILQQMTRLGDDIIQASREQQAEIGELLVQAGYVRETALESRSASLSVDHNISALMQEFAQLKNNLAAFRTSAS</sequence>
<organism evidence="9 10">
    <name type="scientific">Thiopseudomonas denitrificans</name>
    <dbReference type="NCBI Taxonomy" id="1501432"/>
    <lineage>
        <taxon>Bacteria</taxon>
        <taxon>Pseudomonadati</taxon>
        <taxon>Pseudomonadota</taxon>
        <taxon>Gammaproteobacteria</taxon>
        <taxon>Pseudomonadales</taxon>
        <taxon>Pseudomonadaceae</taxon>
        <taxon>Thiopseudomonas</taxon>
    </lineage>
</organism>
<gene>
    <name evidence="9" type="ORF">DFQ45_10688</name>
</gene>
<dbReference type="Proteomes" id="UP000294575">
    <property type="component" value="Unassembled WGS sequence"/>
</dbReference>
<protein>
    <submittedName>
        <fullName evidence="9">Methyl-accepting chemotaxis protein</fullName>
    </submittedName>
</protein>
<dbReference type="GO" id="GO:0016020">
    <property type="term" value="C:membrane"/>
    <property type="evidence" value="ECO:0007669"/>
    <property type="project" value="UniProtKB-SubCell"/>
</dbReference>
<dbReference type="SUPFAM" id="SSF58104">
    <property type="entry name" value="Methyl-accepting chemotaxis protein (MCP) signaling domain"/>
    <property type="match status" value="1"/>
</dbReference>
<dbReference type="Gene3D" id="1.10.287.950">
    <property type="entry name" value="Methyl-accepting chemotaxis protein"/>
    <property type="match status" value="1"/>
</dbReference>
<dbReference type="PANTHER" id="PTHR32089">
    <property type="entry name" value="METHYL-ACCEPTING CHEMOTAXIS PROTEIN MCPB"/>
    <property type="match status" value="1"/>
</dbReference>
<dbReference type="RefSeq" id="WP_101495923.1">
    <property type="nucleotide sequence ID" value="NZ_LNJZ01000003.1"/>
</dbReference>
<keyword evidence="4 7" id="KW-0472">Membrane</keyword>
<feature type="transmembrane region" description="Helical" evidence="7">
    <location>
        <begin position="125"/>
        <end position="145"/>
    </location>
</feature>
<reference evidence="9 10" key="1">
    <citation type="submission" date="2019-03" db="EMBL/GenBank/DDBJ databases">
        <title>Genomic Encyclopedia of Type Strains, Phase IV (KMG-IV): sequencing the most valuable type-strain genomes for metagenomic binning, comparative biology and taxonomic classification.</title>
        <authorList>
            <person name="Goeker M."/>
        </authorList>
    </citation>
    <scope>NUCLEOTIDE SEQUENCE [LARGE SCALE GENOMIC DNA]</scope>
    <source>
        <strain evidence="9 10">DSM 28679</strain>
    </source>
</reference>
<keyword evidence="2 7" id="KW-0812">Transmembrane</keyword>